<protein>
    <recommendedName>
        <fullName evidence="1">Transcription regulator Rua1 C-terminal domain-containing protein</fullName>
    </recommendedName>
</protein>
<comment type="caution">
    <text evidence="2">The sequence shown here is derived from an EMBL/GenBank/DDBJ whole genome shotgun (WGS) entry which is preliminary data.</text>
</comment>
<dbReference type="EMBL" id="JASJQH010000504">
    <property type="protein sequence ID" value="KAK9764059.1"/>
    <property type="molecule type" value="Genomic_DNA"/>
</dbReference>
<dbReference type="Pfam" id="PF14616">
    <property type="entry name" value="Rua1_C"/>
    <property type="match status" value="1"/>
</dbReference>
<evidence type="ECO:0000313" key="2">
    <source>
        <dbReference type="EMBL" id="KAK9764059.1"/>
    </source>
</evidence>
<evidence type="ECO:0000313" key="3">
    <source>
        <dbReference type="Proteomes" id="UP001479436"/>
    </source>
</evidence>
<dbReference type="Proteomes" id="UP001479436">
    <property type="component" value="Unassembled WGS sequence"/>
</dbReference>
<dbReference type="PANTHER" id="PTHR28125">
    <property type="entry name" value="MEIOTIC EXPRESSION UP-REGULATED PROTEIN 26"/>
    <property type="match status" value="1"/>
</dbReference>
<sequence>MNYNKSTDYLQRADMLESNTHHLNNYEQSLLFGNKYQTYNQNAPVSLEQAYNQNDYNRPSEPFNAPSISESFPYASHDFPTPNVESNVNIAHQSIDSRNSLQPSVAISMQSIIPGPKHSAGLGTNPTPNSGHQDQDESISNAWRLWSIGLRPVESLPVIGGNCLGSDETDIADEKKSLVKSTANMNLTTDVGYDRNTNVAMENVNTDMYHQGYPFSPPQNYTAKINGYESARSFPLQFPYTKVRSASGDSAGRYTFNNGTNNFLNYKLASNPNMNEYSFENGNALNSATESGLEPHQNDYHQASLRMPFYSTGYSAGNLNAHQLQQHTEMADSPFVASYSSSIPSNPAIYAGRKRAQSDSVSYSNCLASKIQSNSDLFDPYIPTRNKRFRSLDLSYTNDSTGSQTYAQPDKYYTEKGEESIEDTYLGINLDEYRYPIPWGPVLDQTLSMPLFDISPSDVGNPDARPRRQKARFDGDLYTPQWVRYSGQTKEGFCQHCKPGKWLQLKNSAYWYHVQFYHGISATSGHYYRAPLQMSTFENGIKGICHQCREVVAVCHAKKKDMALWFRHAHKCHVHHKPKSLRKR</sequence>
<dbReference type="InterPro" id="IPR028012">
    <property type="entry name" value="Rua1_C"/>
</dbReference>
<evidence type="ECO:0000259" key="1">
    <source>
        <dbReference type="Pfam" id="PF14616"/>
    </source>
</evidence>
<proteinExistence type="predicted"/>
<reference evidence="2 3" key="1">
    <citation type="submission" date="2023-04" db="EMBL/GenBank/DDBJ databases">
        <title>Genome of Basidiobolus ranarum AG-B5.</title>
        <authorList>
            <person name="Stajich J.E."/>
            <person name="Carter-House D."/>
            <person name="Gryganskyi A."/>
        </authorList>
    </citation>
    <scope>NUCLEOTIDE SEQUENCE [LARGE SCALE GENOMIC DNA]</scope>
    <source>
        <strain evidence="2 3">AG-B5</strain>
    </source>
</reference>
<dbReference type="PANTHER" id="PTHR28125:SF3">
    <property type="entry name" value="TRANSCRIPTION REGULATOR RUA1 C-TERMINAL DOMAIN-CONTAINING PROTEIN"/>
    <property type="match status" value="1"/>
</dbReference>
<organism evidence="2 3">
    <name type="scientific">Basidiobolus ranarum</name>
    <dbReference type="NCBI Taxonomy" id="34480"/>
    <lineage>
        <taxon>Eukaryota</taxon>
        <taxon>Fungi</taxon>
        <taxon>Fungi incertae sedis</taxon>
        <taxon>Zoopagomycota</taxon>
        <taxon>Entomophthoromycotina</taxon>
        <taxon>Basidiobolomycetes</taxon>
        <taxon>Basidiobolales</taxon>
        <taxon>Basidiobolaceae</taxon>
        <taxon>Basidiobolus</taxon>
    </lineage>
</organism>
<keyword evidence="3" id="KW-1185">Reference proteome</keyword>
<name>A0ABR2WRC4_9FUNG</name>
<accession>A0ABR2WRC4</accession>
<feature type="domain" description="Transcription regulator Rua1 C-terminal" evidence="1">
    <location>
        <begin position="476"/>
        <end position="573"/>
    </location>
</feature>
<gene>
    <name evidence="2" type="ORF">K7432_008777</name>
</gene>